<dbReference type="InterPro" id="IPR020084">
    <property type="entry name" value="NUDIX_hydrolase_CS"/>
</dbReference>
<dbReference type="RefSeq" id="WP_255134953.1">
    <property type="nucleotide sequence ID" value="NZ_JANDBC010000002.1"/>
</dbReference>
<evidence type="ECO:0000259" key="4">
    <source>
        <dbReference type="PROSITE" id="PS51462"/>
    </source>
</evidence>
<comment type="similarity">
    <text evidence="3">Belongs to the Nudix hydrolase family.</text>
</comment>
<organism evidence="5 6">
    <name type="scientific">Gracilimonas sediminicola</name>
    <dbReference type="NCBI Taxonomy" id="2952158"/>
    <lineage>
        <taxon>Bacteria</taxon>
        <taxon>Pseudomonadati</taxon>
        <taxon>Balneolota</taxon>
        <taxon>Balneolia</taxon>
        <taxon>Balneolales</taxon>
        <taxon>Balneolaceae</taxon>
        <taxon>Gracilimonas</taxon>
    </lineage>
</organism>
<evidence type="ECO:0000313" key="6">
    <source>
        <dbReference type="Proteomes" id="UP001139125"/>
    </source>
</evidence>
<dbReference type="InterPro" id="IPR020476">
    <property type="entry name" value="Nudix_hydrolase"/>
</dbReference>
<dbReference type="InterPro" id="IPR000086">
    <property type="entry name" value="NUDIX_hydrolase_dom"/>
</dbReference>
<dbReference type="AlphaFoldDB" id="A0A9X2RHR2"/>
<dbReference type="PROSITE" id="PS00893">
    <property type="entry name" value="NUDIX_BOX"/>
    <property type="match status" value="1"/>
</dbReference>
<dbReference type="PRINTS" id="PR00502">
    <property type="entry name" value="NUDIXFAMILY"/>
</dbReference>
<proteinExistence type="inferred from homology"/>
<evidence type="ECO:0000313" key="5">
    <source>
        <dbReference type="EMBL" id="MCP9292079.1"/>
    </source>
</evidence>
<comment type="caution">
    <text evidence="5">The sequence shown here is derived from an EMBL/GenBank/DDBJ whole genome shotgun (WGS) entry which is preliminary data.</text>
</comment>
<reference evidence="5" key="1">
    <citation type="submission" date="2022-06" db="EMBL/GenBank/DDBJ databases">
        <title>Gracilimonas sp. CAU 1638 isolated from sea sediment.</title>
        <authorList>
            <person name="Kim W."/>
        </authorList>
    </citation>
    <scope>NUCLEOTIDE SEQUENCE</scope>
    <source>
        <strain evidence="5">CAU 1638</strain>
    </source>
</reference>
<dbReference type="SUPFAM" id="SSF55811">
    <property type="entry name" value="Nudix"/>
    <property type="match status" value="1"/>
</dbReference>
<gene>
    <name evidence="5" type="ORF">NM125_10865</name>
</gene>
<dbReference type="InterPro" id="IPR015797">
    <property type="entry name" value="NUDIX_hydrolase-like_dom_sf"/>
</dbReference>
<dbReference type="GO" id="GO:0016787">
    <property type="term" value="F:hydrolase activity"/>
    <property type="evidence" value="ECO:0007669"/>
    <property type="project" value="UniProtKB-KW"/>
</dbReference>
<evidence type="ECO:0000256" key="1">
    <source>
        <dbReference type="ARBA" id="ARBA00001946"/>
    </source>
</evidence>
<dbReference type="PANTHER" id="PTHR43046:SF14">
    <property type="entry name" value="MUTT_NUDIX FAMILY PROTEIN"/>
    <property type="match status" value="1"/>
</dbReference>
<keyword evidence="6" id="KW-1185">Reference proteome</keyword>
<comment type="cofactor">
    <cofactor evidence="1">
        <name>Mg(2+)</name>
        <dbReference type="ChEBI" id="CHEBI:18420"/>
    </cofactor>
</comment>
<accession>A0A9X2RHR2</accession>
<evidence type="ECO:0000256" key="3">
    <source>
        <dbReference type="RuleBase" id="RU003476"/>
    </source>
</evidence>
<feature type="domain" description="Nudix hydrolase" evidence="4">
    <location>
        <begin position="7"/>
        <end position="142"/>
    </location>
</feature>
<sequence length="145" mass="16601">MSASYTNRVRVRSCGLLLKDEKLLLVELMSPVTNEWTWIPPGGGVEFGESLEDALIREFEEETGIQISVGKQVHVNEVIHGSIHAIEFYHRVNQKGGELVLGNDPELDPEKQIIRNIGFFDRQEIEEMTMAPDYIKSAFWEERNL</sequence>
<dbReference type="EMBL" id="JANDBC010000002">
    <property type="protein sequence ID" value="MCP9292079.1"/>
    <property type="molecule type" value="Genomic_DNA"/>
</dbReference>
<protein>
    <submittedName>
        <fullName evidence="5">NUDIX hydrolase</fullName>
    </submittedName>
</protein>
<dbReference type="Gene3D" id="3.90.79.10">
    <property type="entry name" value="Nucleoside Triphosphate Pyrophosphohydrolase"/>
    <property type="match status" value="1"/>
</dbReference>
<keyword evidence="2 3" id="KW-0378">Hydrolase</keyword>
<dbReference type="Proteomes" id="UP001139125">
    <property type="component" value="Unassembled WGS sequence"/>
</dbReference>
<dbReference type="PANTHER" id="PTHR43046">
    <property type="entry name" value="GDP-MANNOSE MANNOSYL HYDROLASE"/>
    <property type="match status" value="1"/>
</dbReference>
<evidence type="ECO:0000256" key="2">
    <source>
        <dbReference type="ARBA" id="ARBA00022801"/>
    </source>
</evidence>
<dbReference type="PROSITE" id="PS51462">
    <property type="entry name" value="NUDIX"/>
    <property type="match status" value="1"/>
</dbReference>
<name>A0A9X2RHR2_9BACT</name>
<dbReference type="Pfam" id="PF00293">
    <property type="entry name" value="NUDIX"/>
    <property type="match status" value="1"/>
</dbReference>